<keyword evidence="2" id="KW-1185">Reference proteome</keyword>
<evidence type="ECO:0000313" key="2">
    <source>
        <dbReference type="Proteomes" id="UP000004986"/>
    </source>
</evidence>
<dbReference type="AlphaFoldDB" id="F3GQK3"/>
<protein>
    <submittedName>
        <fullName evidence="1">Uncharacterized protein</fullName>
    </submittedName>
</protein>
<dbReference type="Proteomes" id="UP000004986">
    <property type="component" value="Unassembled WGS sequence"/>
</dbReference>
<accession>F3GQK3</accession>
<comment type="caution">
    <text evidence="1">The sequence shown here is derived from an EMBL/GenBank/DDBJ whole genome shotgun (WGS) entry which is preliminary data.</text>
</comment>
<proteinExistence type="predicted"/>
<dbReference type="HOGENOM" id="CLU_3352938_0_0_6"/>
<gene>
    <name evidence="1" type="ORF">PSYPI_46110</name>
</gene>
<name>F3GQK3_PSESJ</name>
<dbReference type="EMBL" id="AEAI01004167">
    <property type="protein sequence ID" value="EGH49356.1"/>
    <property type="molecule type" value="Genomic_DNA"/>
</dbReference>
<sequence length="36" mass="3743">FRVQQLALAVASAGRAGVTDFQRGVHGRSIATDMGV</sequence>
<reference evidence="1 2" key="1">
    <citation type="journal article" date="2011" name="PLoS Pathog.">
        <title>Dynamic evolution of pathogenicity revealed by sequencing and comparative genomics of 19 Pseudomonas syringae isolates.</title>
        <authorList>
            <person name="Baltrus D.A."/>
            <person name="Nishimura M.T."/>
            <person name="Romanchuk A."/>
            <person name="Chang J.H."/>
            <person name="Mukhtar M.S."/>
            <person name="Cherkis K."/>
            <person name="Roach J."/>
            <person name="Grant S.R."/>
            <person name="Jones C.D."/>
            <person name="Dangl J.L."/>
        </authorList>
    </citation>
    <scope>NUCLEOTIDE SEQUENCE [LARGE SCALE GENOMIC DNA]</scope>
    <source>
        <strain evidence="1 2">1704B</strain>
    </source>
</reference>
<organism evidence="1 2">
    <name type="scientific">Pseudomonas syringae pv. pisi str. 1704B</name>
    <dbReference type="NCBI Taxonomy" id="629263"/>
    <lineage>
        <taxon>Bacteria</taxon>
        <taxon>Pseudomonadati</taxon>
        <taxon>Pseudomonadota</taxon>
        <taxon>Gammaproteobacteria</taxon>
        <taxon>Pseudomonadales</taxon>
        <taxon>Pseudomonadaceae</taxon>
        <taxon>Pseudomonas</taxon>
        <taxon>Pseudomonas syringae</taxon>
    </lineage>
</organism>
<feature type="non-terminal residue" evidence="1">
    <location>
        <position position="1"/>
    </location>
</feature>
<evidence type="ECO:0000313" key="1">
    <source>
        <dbReference type="EMBL" id="EGH49356.1"/>
    </source>
</evidence>